<accession>A0AAD4Q951</accession>
<dbReference type="AlphaFoldDB" id="A0AAD4Q951"/>
<dbReference type="EMBL" id="JAKELL010000100">
    <property type="protein sequence ID" value="KAH8982408.1"/>
    <property type="molecule type" value="Genomic_DNA"/>
</dbReference>
<keyword evidence="4" id="KW-1185">Reference proteome</keyword>
<feature type="domain" description="DUF6606" evidence="2">
    <location>
        <begin position="17"/>
        <end position="277"/>
    </location>
</feature>
<comment type="caution">
    <text evidence="3">The sequence shown here is derived from an EMBL/GenBank/DDBJ whole genome shotgun (WGS) entry which is preliminary data.</text>
</comment>
<evidence type="ECO:0000259" key="2">
    <source>
        <dbReference type="Pfam" id="PF20255"/>
    </source>
</evidence>
<protein>
    <recommendedName>
        <fullName evidence="2">DUF6606 domain-containing protein</fullName>
    </recommendedName>
</protein>
<evidence type="ECO:0000313" key="3">
    <source>
        <dbReference type="EMBL" id="KAH8982408.1"/>
    </source>
</evidence>
<organism evidence="3 4">
    <name type="scientific">Lactarius akahatsu</name>
    <dbReference type="NCBI Taxonomy" id="416441"/>
    <lineage>
        <taxon>Eukaryota</taxon>
        <taxon>Fungi</taxon>
        <taxon>Dikarya</taxon>
        <taxon>Basidiomycota</taxon>
        <taxon>Agaricomycotina</taxon>
        <taxon>Agaricomycetes</taxon>
        <taxon>Russulales</taxon>
        <taxon>Russulaceae</taxon>
        <taxon>Lactarius</taxon>
    </lineage>
</organism>
<dbReference type="Proteomes" id="UP001201163">
    <property type="component" value="Unassembled WGS sequence"/>
</dbReference>
<feature type="region of interest" description="Disordered" evidence="1">
    <location>
        <begin position="593"/>
        <end position="616"/>
    </location>
</feature>
<dbReference type="InterPro" id="IPR046541">
    <property type="entry name" value="DUF6606"/>
</dbReference>
<dbReference type="Pfam" id="PF20255">
    <property type="entry name" value="DUF6606"/>
    <property type="match status" value="1"/>
</dbReference>
<reference evidence="3" key="1">
    <citation type="submission" date="2022-01" db="EMBL/GenBank/DDBJ databases">
        <title>Comparative genomics reveals a dynamic genome evolution in the ectomycorrhizal milk-cap (Lactarius) mushrooms.</title>
        <authorList>
            <consortium name="DOE Joint Genome Institute"/>
            <person name="Lebreton A."/>
            <person name="Tang N."/>
            <person name="Kuo A."/>
            <person name="LaButti K."/>
            <person name="Drula E."/>
            <person name="Barry K."/>
            <person name="Clum A."/>
            <person name="Lipzen A."/>
            <person name="Mousain D."/>
            <person name="Ng V."/>
            <person name="Wang R."/>
            <person name="Wang X."/>
            <person name="Dai Y."/>
            <person name="Henrissat B."/>
            <person name="Grigoriev I.V."/>
            <person name="Guerin-Laguette A."/>
            <person name="Yu F."/>
            <person name="Martin F.M."/>
        </authorList>
    </citation>
    <scope>NUCLEOTIDE SEQUENCE</scope>
    <source>
        <strain evidence="3">QP</strain>
    </source>
</reference>
<gene>
    <name evidence="3" type="ORF">EDB92DRAFT_123752</name>
</gene>
<evidence type="ECO:0000256" key="1">
    <source>
        <dbReference type="SAM" id="MobiDB-lite"/>
    </source>
</evidence>
<evidence type="ECO:0000313" key="4">
    <source>
        <dbReference type="Proteomes" id="UP001201163"/>
    </source>
</evidence>
<proteinExistence type="predicted"/>
<name>A0AAD4Q951_9AGAM</name>
<sequence>MDPPITDINPDDLLSVVQHVFLPPRLPQKAPTEKAECGTNAALCHVLVQAARTFCQYLSPTQQSIWAPMMKMMETIYQTARAPLVEAELKGTLSDLAVGDVFVMHVREQNAAVVVRVAIDHVQFEIFEVTPPNGVVVSTSGRLICSYPGPAVQVSPEIFFNECLLQELSSFLIQMDVDVLDSTATTIKAGSTVREVRESADPRYISQLLVGILRGFGQPATVYCITKRIGDEVLWKDAYKPWRRSPLWLVIRVALQTSLDNDMYKTFMLFFHAYLLQVSITKGFPSETLYLMRVKMARRLSKLGPSVSDDVYQAVYGAAKKTETLLQKRWSSFQRSRSVSLAWGPEELDIVSDSTLTLVNSRPYLMKALHSTFRGYSPKQFSPSHRPRLANTSNFVLFLGGRLAAAVAEDNRAALADFELSVERYLDSWVDVFLHDDDAPDVIATCIEEYFSVARVIYGADPEDNSVMILTVMDLWMALDTLALQQCPLLAFYSPEIPKEFLHPLLLHRSGSLRRAMLIEEYILDRHEKASYTTSIFSDNVTESSFAVQYFRTSQRLQQLYVEITQRASEEQIQKLSELQSLNQRYQSLKDAASGMSHTSIPDKKGNPNHQKSKCQKCRTENSANSLRIDIHEWPLPQDPGKIQSVVFELSPPRAFSTWRDVTYKILRDIGMSNAKPNAYVKADQPKLFLDTFSGLRPWAVRYSCHRITIASTTNSFRDQSHYKAIRIPANQSQVLLNNGLSYKLFDRKAKSWAGQPFLGIYHRKLLRPSYPHVVIRTTRSTHLCQEHIIPLMRYRCSG</sequence>